<protein>
    <submittedName>
        <fullName evidence="1">Uncharacterized protein</fullName>
    </submittedName>
</protein>
<dbReference type="EnsemblPlants" id="AET7Gv20610200.6">
    <property type="protein sequence ID" value="AET7Gv20610200.6"/>
    <property type="gene ID" value="AET7Gv20610200"/>
</dbReference>
<reference evidence="1" key="3">
    <citation type="journal article" date="2017" name="Nature">
        <title>Genome sequence of the progenitor of the wheat D genome Aegilops tauschii.</title>
        <authorList>
            <person name="Luo M.C."/>
            <person name="Gu Y.Q."/>
            <person name="Puiu D."/>
            <person name="Wang H."/>
            <person name="Twardziok S.O."/>
            <person name="Deal K.R."/>
            <person name="Huo N."/>
            <person name="Zhu T."/>
            <person name="Wang L."/>
            <person name="Wang Y."/>
            <person name="McGuire P.E."/>
            <person name="Liu S."/>
            <person name="Long H."/>
            <person name="Ramasamy R.K."/>
            <person name="Rodriguez J.C."/>
            <person name="Van S.L."/>
            <person name="Yuan L."/>
            <person name="Wang Z."/>
            <person name="Xia Z."/>
            <person name="Xiao L."/>
            <person name="Anderson O.D."/>
            <person name="Ouyang S."/>
            <person name="Liang Y."/>
            <person name="Zimin A.V."/>
            <person name="Pertea G."/>
            <person name="Qi P."/>
            <person name="Bennetzen J.L."/>
            <person name="Dai X."/>
            <person name="Dawson M.W."/>
            <person name="Muller H.G."/>
            <person name="Kugler K."/>
            <person name="Rivarola-Duarte L."/>
            <person name="Spannagl M."/>
            <person name="Mayer K.F.X."/>
            <person name="Lu F.H."/>
            <person name="Bevan M.W."/>
            <person name="Leroy P."/>
            <person name="Li P."/>
            <person name="You F.M."/>
            <person name="Sun Q."/>
            <person name="Liu Z."/>
            <person name="Lyons E."/>
            <person name="Wicker T."/>
            <person name="Salzberg S.L."/>
            <person name="Devos K.M."/>
            <person name="Dvorak J."/>
        </authorList>
    </citation>
    <scope>NUCLEOTIDE SEQUENCE [LARGE SCALE GENOMIC DNA]</scope>
    <source>
        <strain evidence="1">cv. AL8/78</strain>
    </source>
</reference>
<dbReference type="Gramene" id="AET7Gv20610200.6">
    <property type="protein sequence ID" value="AET7Gv20610200.6"/>
    <property type="gene ID" value="AET7Gv20610200"/>
</dbReference>
<organism evidence="1 2">
    <name type="scientific">Aegilops tauschii subsp. strangulata</name>
    <name type="common">Goatgrass</name>
    <dbReference type="NCBI Taxonomy" id="200361"/>
    <lineage>
        <taxon>Eukaryota</taxon>
        <taxon>Viridiplantae</taxon>
        <taxon>Streptophyta</taxon>
        <taxon>Embryophyta</taxon>
        <taxon>Tracheophyta</taxon>
        <taxon>Spermatophyta</taxon>
        <taxon>Magnoliopsida</taxon>
        <taxon>Liliopsida</taxon>
        <taxon>Poales</taxon>
        <taxon>Poaceae</taxon>
        <taxon>BOP clade</taxon>
        <taxon>Pooideae</taxon>
        <taxon>Triticodae</taxon>
        <taxon>Triticeae</taxon>
        <taxon>Triticinae</taxon>
        <taxon>Aegilops</taxon>
    </lineage>
</organism>
<keyword evidence="2" id="KW-1185">Reference proteome</keyword>
<reference evidence="2" key="2">
    <citation type="journal article" date="2017" name="Nat. Plants">
        <title>The Aegilops tauschii genome reveals multiple impacts of transposons.</title>
        <authorList>
            <person name="Zhao G."/>
            <person name="Zou C."/>
            <person name="Li K."/>
            <person name="Wang K."/>
            <person name="Li T."/>
            <person name="Gao L."/>
            <person name="Zhang X."/>
            <person name="Wang H."/>
            <person name="Yang Z."/>
            <person name="Liu X."/>
            <person name="Jiang W."/>
            <person name="Mao L."/>
            <person name="Kong X."/>
            <person name="Jiao Y."/>
            <person name="Jia J."/>
        </authorList>
    </citation>
    <scope>NUCLEOTIDE SEQUENCE [LARGE SCALE GENOMIC DNA]</scope>
    <source>
        <strain evidence="2">cv. AL8/78</strain>
    </source>
</reference>
<evidence type="ECO:0000313" key="2">
    <source>
        <dbReference type="Proteomes" id="UP000015105"/>
    </source>
</evidence>
<reference evidence="1" key="4">
    <citation type="submission" date="2019-03" db="UniProtKB">
        <authorList>
            <consortium name="EnsemblPlants"/>
        </authorList>
    </citation>
    <scope>IDENTIFICATION</scope>
</reference>
<proteinExistence type="predicted"/>
<accession>A0A453RKA1</accession>
<reference evidence="2" key="1">
    <citation type="journal article" date="2014" name="Science">
        <title>Ancient hybridizations among the ancestral genomes of bread wheat.</title>
        <authorList>
            <consortium name="International Wheat Genome Sequencing Consortium,"/>
            <person name="Marcussen T."/>
            <person name="Sandve S.R."/>
            <person name="Heier L."/>
            <person name="Spannagl M."/>
            <person name="Pfeifer M."/>
            <person name="Jakobsen K.S."/>
            <person name="Wulff B.B."/>
            <person name="Steuernagel B."/>
            <person name="Mayer K.F."/>
            <person name="Olsen O.A."/>
        </authorList>
    </citation>
    <scope>NUCLEOTIDE SEQUENCE [LARGE SCALE GENOMIC DNA]</scope>
    <source>
        <strain evidence="2">cv. AL8/78</strain>
    </source>
</reference>
<dbReference type="Proteomes" id="UP000015105">
    <property type="component" value="Chromosome 7D"/>
</dbReference>
<name>A0A453RKA1_AEGTS</name>
<evidence type="ECO:0000313" key="1">
    <source>
        <dbReference type="EnsemblPlants" id="AET7Gv20610200.6"/>
    </source>
</evidence>
<sequence>AFNGWYNRLYTYIDDDEESAIYKPEIEKSVKSFKFT</sequence>
<dbReference type="AlphaFoldDB" id="A0A453RKA1"/>
<reference evidence="1" key="5">
    <citation type="journal article" date="2021" name="G3 (Bethesda)">
        <title>Aegilops tauschii genome assembly Aet v5.0 features greater sequence contiguity and improved annotation.</title>
        <authorList>
            <person name="Wang L."/>
            <person name="Zhu T."/>
            <person name="Rodriguez J.C."/>
            <person name="Deal K.R."/>
            <person name="Dubcovsky J."/>
            <person name="McGuire P.E."/>
            <person name="Lux T."/>
            <person name="Spannagl M."/>
            <person name="Mayer K.F.X."/>
            <person name="Baldrich P."/>
            <person name="Meyers B.C."/>
            <person name="Huo N."/>
            <person name="Gu Y.Q."/>
            <person name="Zhou H."/>
            <person name="Devos K.M."/>
            <person name="Bennetzen J.L."/>
            <person name="Unver T."/>
            <person name="Budak H."/>
            <person name="Gulick P.J."/>
            <person name="Galiba G."/>
            <person name="Kalapos B."/>
            <person name="Nelson D.R."/>
            <person name="Li P."/>
            <person name="You F.M."/>
            <person name="Luo M.C."/>
            <person name="Dvorak J."/>
        </authorList>
    </citation>
    <scope>NUCLEOTIDE SEQUENCE [LARGE SCALE GENOMIC DNA]</scope>
    <source>
        <strain evidence="1">cv. AL8/78</strain>
    </source>
</reference>